<dbReference type="Gene3D" id="1.10.510.10">
    <property type="entry name" value="Transferase(Phosphotransferase) domain 1"/>
    <property type="match status" value="1"/>
</dbReference>
<dbReference type="AlphaFoldDB" id="A0A7I4CAA9"/>
<dbReference type="EnsemblPlants" id="Pp3c21_22370V3.3">
    <property type="protein sequence ID" value="Pp3c21_22370V3.3"/>
    <property type="gene ID" value="Pp3c21_22370"/>
</dbReference>
<evidence type="ECO:0000313" key="2">
    <source>
        <dbReference type="EnsemblPlants" id="Pp3c21_22370V3.3"/>
    </source>
</evidence>
<evidence type="ECO:0000313" key="3">
    <source>
        <dbReference type="Proteomes" id="UP000006727"/>
    </source>
</evidence>
<dbReference type="PROSITE" id="PS50011">
    <property type="entry name" value="PROTEIN_KINASE_DOM"/>
    <property type="match status" value="1"/>
</dbReference>
<reference evidence="2" key="3">
    <citation type="submission" date="2020-12" db="UniProtKB">
        <authorList>
            <consortium name="EnsemblPlants"/>
        </authorList>
    </citation>
    <scope>IDENTIFICATION</scope>
</reference>
<reference evidence="2 3" key="1">
    <citation type="journal article" date="2008" name="Science">
        <title>The Physcomitrella genome reveals evolutionary insights into the conquest of land by plants.</title>
        <authorList>
            <person name="Rensing S."/>
            <person name="Lang D."/>
            <person name="Zimmer A."/>
            <person name="Terry A."/>
            <person name="Salamov A."/>
            <person name="Shapiro H."/>
            <person name="Nishiyama T."/>
            <person name="Perroud P.-F."/>
            <person name="Lindquist E."/>
            <person name="Kamisugi Y."/>
            <person name="Tanahashi T."/>
            <person name="Sakakibara K."/>
            <person name="Fujita T."/>
            <person name="Oishi K."/>
            <person name="Shin-I T."/>
            <person name="Kuroki Y."/>
            <person name="Toyoda A."/>
            <person name="Suzuki Y."/>
            <person name="Hashimoto A."/>
            <person name="Yamaguchi K."/>
            <person name="Sugano A."/>
            <person name="Kohara Y."/>
            <person name="Fujiyama A."/>
            <person name="Anterola A."/>
            <person name="Aoki S."/>
            <person name="Ashton N."/>
            <person name="Barbazuk W.B."/>
            <person name="Barker E."/>
            <person name="Bennetzen J."/>
            <person name="Bezanilla M."/>
            <person name="Blankenship R."/>
            <person name="Cho S.H."/>
            <person name="Dutcher S."/>
            <person name="Estelle M."/>
            <person name="Fawcett J.A."/>
            <person name="Gundlach H."/>
            <person name="Hanada K."/>
            <person name="Heyl A."/>
            <person name="Hicks K.A."/>
            <person name="Hugh J."/>
            <person name="Lohr M."/>
            <person name="Mayer K."/>
            <person name="Melkozernov A."/>
            <person name="Murata T."/>
            <person name="Nelson D."/>
            <person name="Pils B."/>
            <person name="Prigge M."/>
            <person name="Reiss B."/>
            <person name="Renner T."/>
            <person name="Rombauts S."/>
            <person name="Rushton P."/>
            <person name="Sanderfoot A."/>
            <person name="Schween G."/>
            <person name="Shiu S.-H."/>
            <person name="Stueber K."/>
            <person name="Theodoulou F.L."/>
            <person name="Tu H."/>
            <person name="Van de Peer Y."/>
            <person name="Verrier P.J."/>
            <person name="Waters E."/>
            <person name="Wood A."/>
            <person name="Yang L."/>
            <person name="Cove D."/>
            <person name="Cuming A."/>
            <person name="Hasebe M."/>
            <person name="Lucas S."/>
            <person name="Mishler D.B."/>
            <person name="Reski R."/>
            <person name="Grigoriev I."/>
            <person name="Quatrano R.S."/>
            <person name="Boore J.L."/>
        </authorList>
    </citation>
    <scope>NUCLEOTIDE SEQUENCE [LARGE SCALE GENOMIC DNA]</scope>
    <source>
        <strain evidence="2 3">cv. Gransden 2004</strain>
    </source>
</reference>
<name>A0A7I4CAA9_PHYPA</name>
<dbReference type="PANTHER" id="PTHR37171">
    <property type="entry name" value="SERINE/THREONINE-PROTEIN KINASE YRZF-RELATED"/>
    <property type="match status" value="1"/>
</dbReference>
<dbReference type="PROSITE" id="PS00109">
    <property type="entry name" value="PROTEIN_KINASE_TYR"/>
    <property type="match status" value="1"/>
</dbReference>
<proteinExistence type="predicted"/>
<dbReference type="InterPro" id="IPR052396">
    <property type="entry name" value="Meiotic_Drive_Suppr_Kinase"/>
</dbReference>
<keyword evidence="3" id="KW-1185">Reference proteome</keyword>
<dbReference type="FunFam" id="1.10.510.10:FF:002019">
    <property type="match status" value="1"/>
</dbReference>
<dbReference type="Proteomes" id="UP000006727">
    <property type="component" value="Chromosome 21"/>
</dbReference>
<dbReference type="Pfam" id="PF00069">
    <property type="entry name" value="Pkinase"/>
    <property type="match status" value="1"/>
</dbReference>
<dbReference type="InterPro" id="IPR000719">
    <property type="entry name" value="Prot_kinase_dom"/>
</dbReference>
<evidence type="ECO:0000259" key="1">
    <source>
        <dbReference type="PROSITE" id="PS50011"/>
    </source>
</evidence>
<dbReference type="PANTHER" id="PTHR37171:SF1">
    <property type="entry name" value="SERINE_THREONINE-PROTEIN KINASE YRZF-RELATED"/>
    <property type="match status" value="1"/>
</dbReference>
<protein>
    <recommendedName>
        <fullName evidence="1">Protein kinase domain-containing protein</fullName>
    </recommendedName>
</protein>
<dbReference type="Gramene" id="Pp3c21_22370V3.3">
    <property type="protein sequence ID" value="Pp3c21_22370V3.3"/>
    <property type="gene ID" value="Pp3c21_22370"/>
</dbReference>
<dbReference type="InterPro" id="IPR011009">
    <property type="entry name" value="Kinase-like_dom_sf"/>
</dbReference>
<dbReference type="InterPro" id="IPR008266">
    <property type="entry name" value="Tyr_kinase_AS"/>
</dbReference>
<reference evidence="2 3" key="2">
    <citation type="journal article" date="2018" name="Plant J.">
        <title>The Physcomitrella patens chromosome-scale assembly reveals moss genome structure and evolution.</title>
        <authorList>
            <person name="Lang D."/>
            <person name="Ullrich K.K."/>
            <person name="Murat F."/>
            <person name="Fuchs J."/>
            <person name="Jenkins J."/>
            <person name="Haas F.B."/>
            <person name="Piednoel M."/>
            <person name="Gundlach H."/>
            <person name="Van Bel M."/>
            <person name="Meyberg R."/>
            <person name="Vives C."/>
            <person name="Morata J."/>
            <person name="Symeonidi A."/>
            <person name="Hiss M."/>
            <person name="Muchero W."/>
            <person name="Kamisugi Y."/>
            <person name="Saleh O."/>
            <person name="Blanc G."/>
            <person name="Decker E.L."/>
            <person name="van Gessel N."/>
            <person name="Grimwood J."/>
            <person name="Hayes R.D."/>
            <person name="Graham S.W."/>
            <person name="Gunter L.E."/>
            <person name="McDaniel S.F."/>
            <person name="Hoernstein S.N.W."/>
            <person name="Larsson A."/>
            <person name="Li F.W."/>
            <person name="Perroud P.F."/>
            <person name="Phillips J."/>
            <person name="Ranjan P."/>
            <person name="Rokshar D.S."/>
            <person name="Rothfels C.J."/>
            <person name="Schneider L."/>
            <person name="Shu S."/>
            <person name="Stevenson D.W."/>
            <person name="Thummler F."/>
            <person name="Tillich M."/>
            <person name="Villarreal Aguilar J.C."/>
            <person name="Widiez T."/>
            <person name="Wong G.K."/>
            <person name="Wymore A."/>
            <person name="Zhang Y."/>
            <person name="Zimmer A.D."/>
            <person name="Quatrano R.S."/>
            <person name="Mayer K.F.X."/>
            <person name="Goodstein D."/>
            <person name="Casacuberta J.M."/>
            <person name="Vandepoele K."/>
            <person name="Reski R."/>
            <person name="Cuming A.C."/>
            <person name="Tuskan G.A."/>
            <person name="Maumus F."/>
            <person name="Salse J."/>
            <person name="Schmutz J."/>
            <person name="Rensing S.A."/>
        </authorList>
    </citation>
    <scope>NUCLEOTIDE SEQUENCE [LARGE SCALE GENOMIC DNA]</scope>
    <source>
        <strain evidence="2 3">cv. Gransden 2004</strain>
    </source>
</reference>
<dbReference type="GO" id="GO:0004672">
    <property type="term" value="F:protein kinase activity"/>
    <property type="evidence" value="ECO:0007669"/>
    <property type="project" value="InterPro"/>
</dbReference>
<feature type="domain" description="Protein kinase" evidence="1">
    <location>
        <begin position="133"/>
        <end position="358"/>
    </location>
</feature>
<dbReference type="EMBL" id="ABEU02000021">
    <property type="status" value="NOT_ANNOTATED_CDS"/>
    <property type="molecule type" value="Genomic_DNA"/>
</dbReference>
<dbReference type="SUPFAM" id="SSF56112">
    <property type="entry name" value="Protein kinase-like (PK-like)"/>
    <property type="match status" value="1"/>
</dbReference>
<sequence>MVSLMQKKELQFNFHYKREFTILSKSKGRNDGLGSSEGASSSAMVDVYSGGPRADFVITLRKKNALVFEVKNEGEGRCKVGYNVLTDARNWYLFKRDNAGCLKISYGIKTSAEPPRVLAALSYLVHAAALDNSEFGDPTGNGQFPLLALEDFSAEDLNLKKAGGVINSEGWSGCVVNGCLHGQPVALKFAYLGMEHAEALLKEVVAYTKIEKLWGIFVPRLIGYGTTNNGRVVFIATELIDGVELGEVAVTREVETAALEALAAVHACELLHRDVSLSNIMVVWGTKPTVRILDFGFSWITSNKKLQEAERVRLKRLFFSHMVEQRGKKQMMQDILVFCLVKCKASSCPRNFHLSCYS</sequence>
<dbReference type="GO" id="GO:0005524">
    <property type="term" value="F:ATP binding"/>
    <property type="evidence" value="ECO:0007669"/>
    <property type="project" value="InterPro"/>
</dbReference>
<organism evidence="2 3">
    <name type="scientific">Physcomitrium patens</name>
    <name type="common">Spreading-leaved earth moss</name>
    <name type="synonym">Physcomitrella patens</name>
    <dbReference type="NCBI Taxonomy" id="3218"/>
    <lineage>
        <taxon>Eukaryota</taxon>
        <taxon>Viridiplantae</taxon>
        <taxon>Streptophyta</taxon>
        <taxon>Embryophyta</taxon>
        <taxon>Bryophyta</taxon>
        <taxon>Bryophytina</taxon>
        <taxon>Bryopsida</taxon>
        <taxon>Funariidae</taxon>
        <taxon>Funariales</taxon>
        <taxon>Funariaceae</taxon>
        <taxon>Physcomitrium</taxon>
    </lineage>
</organism>
<accession>A0A7I4CAA9</accession>